<proteinExistence type="predicted"/>
<keyword evidence="1" id="KW-0560">Oxidoreductase</keyword>
<accession>A0ABT0EZG8</accession>
<evidence type="ECO:0000313" key="2">
    <source>
        <dbReference type="EMBL" id="MCK1790827.1"/>
    </source>
</evidence>
<dbReference type="Gene3D" id="3.60.130.10">
    <property type="entry name" value="Clavaminate synthase-like"/>
    <property type="match status" value="1"/>
</dbReference>
<dbReference type="Proteomes" id="UP001299876">
    <property type="component" value="Unassembled WGS sequence"/>
</dbReference>
<keyword evidence="3" id="KW-1185">Reference proteome</keyword>
<sequence length="330" mass="37541">MRYIDKTTDVNFFRKEISKEKTVFLDFGYLAGVIESWWKKNNNQGTHALKSQLINLFLTYLRTEDTAHFGTVGLRNGHAAICITNIFNLDSPKLALTVHEALADLFHLTDIKYEYEEHKALFLKPSAEKHREWGNGHGDITPHSDDLYENLDVDYLALTVCRDITKTPTAYYFPSSLLCELNDQEIHELLTMEAAFISGKNVSGLKKRVRQVVKFSEIYGFQFSLDFRIDPQNGARMRAVNGGQHVLDKIRSGLSSAKNHVSIAETGTFLIVANHKVLHARPMLNLDADQVRAHANNSTFNNTPRLLFRSKGPRKQYYALNETACTREAC</sequence>
<dbReference type="RefSeq" id="WP_247290999.1">
    <property type="nucleotide sequence ID" value="NZ_JAKNRW010000007.1"/>
</dbReference>
<gene>
    <name evidence="2" type="ORF">L9059_11625</name>
</gene>
<protein>
    <recommendedName>
        <fullName evidence="4">TauD/TfdA-like domain-containing protein</fullName>
    </recommendedName>
</protein>
<dbReference type="EMBL" id="JAKNRW010000007">
    <property type="protein sequence ID" value="MCK1790827.1"/>
    <property type="molecule type" value="Genomic_DNA"/>
</dbReference>
<evidence type="ECO:0000313" key="3">
    <source>
        <dbReference type="Proteomes" id="UP001299876"/>
    </source>
</evidence>
<dbReference type="InterPro" id="IPR042098">
    <property type="entry name" value="TauD-like_sf"/>
</dbReference>
<evidence type="ECO:0000256" key="1">
    <source>
        <dbReference type="ARBA" id="ARBA00023002"/>
    </source>
</evidence>
<reference evidence="2 3" key="1">
    <citation type="submission" date="2022-02" db="EMBL/GenBank/DDBJ databases">
        <title>Comparative genomics of the first Antarctic Pseudomonas spp. capable of biotransforming 2,4,6-Trinitrotoluene.</title>
        <authorList>
            <person name="Cabrera M.A."/>
            <person name="Marquez S.L."/>
            <person name="Perez-Donoso J.M."/>
        </authorList>
    </citation>
    <scope>NUCLEOTIDE SEQUENCE [LARGE SCALE GENOMIC DNA]</scope>
    <source>
        <strain evidence="2 3">TNT19</strain>
    </source>
</reference>
<organism evidence="2 3">
    <name type="scientific">Pseudomonas violetae</name>
    <dbReference type="NCBI Taxonomy" id="2915813"/>
    <lineage>
        <taxon>Bacteria</taxon>
        <taxon>Pseudomonadati</taxon>
        <taxon>Pseudomonadota</taxon>
        <taxon>Gammaproteobacteria</taxon>
        <taxon>Pseudomonadales</taxon>
        <taxon>Pseudomonadaceae</taxon>
        <taxon>Pseudomonas</taxon>
    </lineage>
</organism>
<name>A0ABT0EZG8_9PSED</name>
<evidence type="ECO:0008006" key="4">
    <source>
        <dbReference type="Google" id="ProtNLM"/>
    </source>
</evidence>
<comment type="caution">
    <text evidence="2">The sequence shown here is derived from an EMBL/GenBank/DDBJ whole genome shotgun (WGS) entry which is preliminary data.</text>
</comment>